<gene>
    <name evidence="1" type="ORF">S01H1_29901</name>
</gene>
<name>X0UZA6_9ZZZZ</name>
<protein>
    <recommendedName>
        <fullName evidence="2">SMP-30/Gluconolactonase/LRE-like region domain-containing protein</fullName>
    </recommendedName>
</protein>
<dbReference type="Gene3D" id="2.120.10.80">
    <property type="entry name" value="Kelch-type beta propeller"/>
    <property type="match status" value="1"/>
</dbReference>
<accession>X0UZA6</accession>
<reference evidence="1" key="1">
    <citation type="journal article" date="2014" name="Front. Microbiol.">
        <title>High frequency of phylogenetically diverse reductive dehalogenase-homologous genes in deep subseafloor sedimentary metagenomes.</title>
        <authorList>
            <person name="Kawai M."/>
            <person name="Futagami T."/>
            <person name="Toyoda A."/>
            <person name="Takaki Y."/>
            <person name="Nishi S."/>
            <person name="Hori S."/>
            <person name="Arai W."/>
            <person name="Tsubouchi T."/>
            <person name="Morono Y."/>
            <person name="Uchiyama I."/>
            <person name="Ito T."/>
            <person name="Fujiyama A."/>
            <person name="Inagaki F."/>
            <person name="Takami H."/>
        </authorList>
    </citation>
    <scope>NUCLEOTIDE SEQUENCE</scope>
    <source>
        <strain evidence="1">Expedition CK06-06</strain>
    </source>
</reference>
<organism evidence="1">
    <name type="scientific">marine sediment metagenome</name>
    <dbReference type="NCBI Taxonomy" id="412755"/>
    <lineage>
        <taxon>unclassified sequences</taxon>
        <taxon>metagenomes</taxon>
        <taxon>ecological metagenomes</taxon>
    </lineage>
</organism>
<evidence type="ECO:0000313" key="1">
    <source>
        <dbReference type="EMBL" id="GAF93755.1"/>
    </source>
</evidence>
<feature type="non-terminal residue" evidence="1">
    <location>
        <position position="277"/>
    </location>
</feature>
<dbReference type="EMBL" id="BARS01018375">
    <property type="protein sequence ID" value="GAF93755.1"/>
    <property type="molecule type" value="Genomic_DNA"/>
</dbReference>
<proteinExistence type="predicted"/>
<evidence type="ECO:0008006" key="2">
    <source>
        <dbReference type="Google" id="ProtNLM"/>
    </source>
</evidence>
<dbReference type="AlphaFoldDB" id="X0UZA6"/>
<dbReference type="SUPFAM" id="SSF101898">
    <property type="entry name" value="NHL repeat"/>
    <property type="match status" value="1"/>
</dbReference>
<sequence>HVEIQFWKTKHRGQCWNAVGRDAAGNLYLGNSTHRSHSYAYRMDARTRQMRYLGDIYDLVRFGAPGGADNGKIHSSFVEGPDGCMYFLSHYGRMRQIRYGGHLWKYDPKADRILDLGVPAPGNTSFCTTAVDPVRNCIYMMSTPGGLFIRYDFATQSFTALGRSGMNWVRHMPMDRDGNVYVVGEGKVRRFDPVTEKWEVVAENAEPFGPMTGYCWTADRRRLYLLNYVEGRVFTWTPGEKIVTELGWMHPKRTPLYIYNIHLSADETRLFSIGASG</sequence>
<feature type="non-terminal residue" evidence="1">
    <location>
        <position position="1"/>
    </location>
</feature>
<comment type="caution">
    <text evidence="1">The sequence shown here is derived from an EMBL/GenBank/DDBJ whole genome shotgun (WGS) entry which is preliminary data.</text>
</comment>
<dbReference type="InterPro" id="IPR015915">
    <property type="entry name" value="Kelch-typ_b-propeller"/>
</dbReference>